<dbReference type="SMART" id="SM00028">
    <property type="entry name" value="TPR"/>
    <property type="match status" value="5"/>
</dbReference>
<accession>Q1IPA0</accession>
<dbReference type="KEGG" id="aba:Acid345_2299"/>
<dbReference type="PROSITE" id="PS50005">
    <property type="entry name" value="TPR"/>
    <property type="match status" value="1"/>
</dbReference>
<keyword evidence="6" id="KW-1185">Reference proteome</keyword>
<dbReference type="Proteomes" id="UP000002432">
    <property type="component" value="Chromosome"/>
</dbReference>
<feature type="region of interest" description="Disordered" evidence="4">
    <location>
        <begin position="313"/>
        <end position="333"/>
    </location>
</feature>
<evidence type="ECO:0000256" key="4">
    <source>
        <dbReference type="SAM" id="MobiDB-lite"/>
    </source>
</evidence>
<dbReference type="AlphaFoldDB" id="Q1IPA0"/>
<dbReference type="HOGENOM" id="CLU_833618_0_0_0"/>
<evidence type="ECO:0000256" key="2">
    <source>
        <dbReference type="ARBA" id="ARBA00022803"/>
    </source>
</evidence>
<name>Q1IPA0_KORVE</name>
<dbReference type="Gene3D" id="2.60.40.10">
    <property type="entry name" value="Immunoglobulins"/>
    <property type="match status" value="1"/>
</dbReference>
<dbReference type="PANTHER" id="PTHR44227:SF3">
    <property type="entry name" value="PROTEIN O-MANNOSYL-TRANSFERASE TMTC4"/>
    <property type="match status" value="1"/>
</dbReference>
<dbReference type="EMBL" id="CP000360">
    <property type="protein sequence ID" value="ABF41300.1"/>
    <property type="molecule type" value="Genomic_DNA"/>
</dbReference>
<sequence>MKLPRWFGFALLCCGRIAAMGQQNGEEVSNLGNLSVNLQIRVLMADDRAVSQSLHVRLMSEGATVSTTQTDSSGSAAMTITRAGTYQIEVSGPGIETTDSEQFPIVRADRNHNEVIRVALKGQKVEGKPTAGGVAPASGFTVPKDASKEFDAGVSSMHASDWKKAQEHFQSAIDKYPNFDAAWDNLGMARQNGGDAAGAKAAYQKALGLNDHNADAQRNLARVFEAEGNWPGAEELLVKSLGIEPNNAGSLTLLSIAQLKQNKIDEAIASAGRVHALEHKSYATAHLVLAQAYEMKGRTKDAISEYQLFLSEEPNGPRSEAAKKKMAKLQAAG</sequence>
<keyword evidence="1" id="KW-0677">Repeat</keyword>
<dbReference type="InterPro" id="IPR011990">
    <property type="entry name" value="TPR-like_helical_dom_sf"/>
</dbReference>
<gene>
    <name evidence="5" type="ordered locus">Acid345_2299</name>
</gene>
<keyword evidence="2 3" id="KW-0802">TPR repeat</keyword>
<evidence type="ECO:0000313" key="5">
    <source>
        <dbReference type="EMBL" id="ABF41300.1"/>
    </source>
</evidence>
<proteinExistence type="predicted"/>
<dbReference type="InterPro" id="IPR052346">
    <property type="entry name" value="O-mannosyl-transferase_TMTC"/>
</dbReference>
<feature type="repeat" description="TPR" evidence="3">
    <location>
        <begin position="214"/>
        <end position="247"/>
    </location>
</feature>
<evidence type="ECO:0000256" key="1">
    <source>
        <dbReference type="ARBA" id="ARBA00022737"/>
    </source>
</evidence>
<protein>
    <submittedName>
        <fullName evidence="5">Tetratricopeptide repeat protein</fullName>
    </submittedName>
</protein>
<evidence type="ECO:0000256" key="3">
    <source>
        <dbReference type="PROSITE-ProRule" id="PRU00339"/>
    </source>
</evidence>
<dbReference type="OrthoDB" id="9811837at2"/>
<dbReference type="InterPro" id="IPR019734">
    <property type="entry name" value="TPR_rpt"/>
</dbReference>
<dbReference type="Pfam" id="PF13432">
    <property type="entry name" value="TPR_16"/>
    <property type="match status" value="1"/>
</dbReference>
<dbReference type="SUPFAM" id="SSF48452">
    <property type="entry name" value="TPR-like"/>
    <property type="match status" value="1"/>
</dbReference>
<reference evidence="5 6" key="1">
    <citation type="journal article" date="2009" name="Appl. Environ. Microbiol.">
        <title>Three genomes from the phylum Acidobacteria provide insight into the lifestyles of these microorganisms in soils.</title>
        <authorList>
            <person name="Ward N.L."/>
            <person name="Challacombe J.F."/>
            <person name="Janssen P.H."/>
            <person name="Henrissat B."/>
            <person name="Coutinho P.M."/>
            <person name="Wu M."/>
            <person name="Xie G."/>
            <person name="Haft D.H."/>
            <person name="Sait M."/>
            <person name="Badger J."/>
            <person name="Barabote R.D."/>
            <person name="Bradley B."/>
            <person name="Brettin T.S."/>
            <person name="Brinkac L.M."/>
            <person name="Bruce D."/>
            <person name="Creasy T."/>
            <person name="Daugherty S.C."/>
            <person name="Davidsen T.M."/>
            <person name="DeBoy R.T."/>
            <person name="Detter J.C."/>
            <person name="Dodson R.J."/>
            <person name="Durkin A.S."/>
            <person name="Ganapathy A."/>
            <person name="Gwinn-Giglio M."/>
            <person name="Han C.S."/>
            <person name="Khouri H."/>
            <person name="Kiss H."/>
            <person name="Kothari S.P."/>
            <person name="Madupu R."/>
            <person name="Nelson K.E."/>
            <person name="Nelson W.C."/>
            <person name="Paulsen I."/>
            <person name="Penn K."/>
            <person name="Ren Q."/>
            <person name="Rosovitz M.J."/>
            <person name="Selengut J.D."/>
            <person name="Shrivastava S."/>
            <person name="Sullivan S.A."/>
            <person name="Tapia R."/>
            <person name="Thompson L.S."/>
            <person name="Watkins K.L."/>
            <person name="Yang Q."/>
            <person name="Yu C."/>
            <person name="Zafar N."/>
            <person name="Zhou L."/>
            <person name="Kuske C.R."/>
        </authorList>
    </citation>
    <scope>NUCLEOTIDE SEQUENCE [LARGE SCALE GENOMIC DNA]</scope>
    <source>
        <strain evidence="5 6">Ellin345</strain>
    </source>
</reference>
<dbReference type="PANTHER" id="PTHR44227">
    <property type="match status" value="1"/>
</dbReference>
<organism evidence="5 6">
    <name type="scientific">Koribacter versatilis (strain Ellin345)</name>
    <dbReference type="NCBI Taxonomy" id="204669"/>
    <lineage>
        <taxon>Bacteria</taxon>
        <taxon>Pseudomonadati</taxon>
        <taxon>Acidobacteriota</taxon>
        <taxon>Terriglobia</taxon>
        <taxon>Terriglobales</taxon>
        <taxon>Candidatus Korobacteraceae</taxon>
        <taxon>Candidatus Korobacter</taxon>
    </lineage>
</organism>
<dbReference type="Pfam" id="PF14559">
    <property type="entry name" value="TPR_19"/>
    <property type="match status" value="1"/>
</dbReference>
<dbReference type="SUPFAM" id="SSF49478">
    <property type="entry name" value="Cna protein B-type domain"/>
    <property type="match status" value="1"/>
</dbReference>
<dbReference type="EnsemblBacteria" id="ABF41300">
    <property type="protein sequence ID" value="ABF41300"/>
    <property type="gene ID" value="Acid345_2299"/>
</dbReference>
<dbReference type="InterPro" id="IPR013783">
    <property type="entry name" value="Ig-like_fold"/>
</dbReference>
<dbReference type="STRING" id="204669.Acid345_2299"/>
<dbReference type="Pfam" id="PF13174">
    <property type="entry name" value="TPR_6"/>
    <property type="match status" value="1"/>
</dbReference>
<dbReference type="Gene3D" id="1.25.40.10">
    <property type="entry name" value="Tetratricopeptide repeat domain"/>
    <property type="match status" value="1"/>
</dbReference>
<dbReference type="eggNOG" id="COG0457">
    <property type="taxonomic scope" value="Bacteria"/>
</dbReference>
<evidence type="ECO:0000313" key="6">
    <source>
        <dbReference type="Proteomes" id="UP000002432"/>
    </source>
</evidence>